<gene>
    <name evidence="10" type="ORF">GL286_00130</name>
</gene>
<dbReference type="InterPro" id="IPR058031">
    <property type="entry name" value="AAA_lid_NorR"/>
</dbReference>
<accession>A0A6L6J2I8</accession>
<dbReference type="SMART" id="SM00448">
    <property type="entry name" value="REC"/>
    <property type="match status" value="1"/>
</dbReference>
<evidence type="ECO:0000256" key="3">
    <source>
        <dbReference type="ARBA" id="ARBA00022840"/>
    </source>
</evidence>
<dbReference type="InterPro" id="IPR001789">
    <property type="entry name" value="Sig_transdc_resp-reg_receiver"/>
</dbReference>
<sequence>MTDCIRIVRLIDDDADLLAAQVQSLRIAGFTVQPFASASDALEGLGADFPGVILSDVRMPGMDGFELFQRVQSLDAELPVILLTGHADVPMAVAALKQGAYDFLSKPVGSDSLVAALNRACQSRALVIENRTLRQKAQERLARETRLIGQSPFMQHLRDNIERIAQADGDVLLVGPNGSGKETIARAIHRQSARRGRGFVHVACAALDEAHFDAELLGLDSAGRTGRGVGRLEKAHRGTLYLDRLDSLGSGLQARLLSLIEAGELWPSGAASPRPLDLRVIASVEGEPSQLLREGRLRPDLYYRLSGVALTLPPLADRREDIPELFRHFLLEACERLEVSVPALTPTVRARLSGHDWRGNLRELRQFAEAHALGLSPFEAQGGSDAPRGLTDLMAEYEAGLIREALRLAQGNATRAMERLQLPRKTFYDKLTRHSIRPADFRGNDPS</sequence>
<evidence type="ECO:0000256" key="6">
    <source>
        <dbReference type="ARBA" id="ARBA00023163"/>
    </source>
</evidence>
<evidence type="ECO:0000259" key="8">
    <source>
        <dbReference type="PROSITE" id="PS50045"/>
    </source>
</evidence>
<keyword evidence="4" id="KW-0902">Two-component regulatory system</keyword>
<dbReference type="SMART" id="SM00382">
    <property type="entry name" value="AAA"/>
    <property type="match status" value="1"/>
</dbReference>
<dbReference type="GO" id="GO:0043565">
    <property type="term" value="F:sequence-specific DNA binding"/>
    <property type="evidence" value="ECO:0007669"/>
    <property type="project" value="InterPro"/>
</dbReference>
<dbReference type="Pfam" id="PF25601">
    <property type="entry name" value="AAA_lid_14"/>
    <property type="match status" value="1"/>
</dbReference>
<feature type="modified residue" description="4-aspartylphosphate" evidence="7">
    <location>
        <position position="56"/>
    </location>
</feature>
<evidence type="ECO:0000256" key="4">
    <source>
        <dbReference type="ARBA" id="ARBA00023012"/>
    </source>
</evidence>
<evidence type="ECO:0000256" key="1">
    <source>
        <dbReference type="ARBA" id="ARBA00022553"/>
    </source>
</evidence>
<dbReference type="RefSeq" id="WP_155093533.1">
    <property type="nucleotide sequence ID" value="NZ_WMIE01000001.1"/>
</dbReference>
<dbReference type="InterPro" id="IPR003593">
    <property type="entry name" value="AAA+_ATPase"/>
</dbReference>
<evidence type="ECO:0000259" key="9">
    <source>
        <dbReference type="PROSITE" id="PS50110"/>
    </source>
</evidence>
<evidence type="ECO:0000256" key="7">
    <source>
        <dbReference type="PROSITE-ProRule" id="PRU00169"/>
    </source>
</evidence>
<evidence type="ECO:0000256" key="2">
    <source>
        <dbReference type="ARBA" id="ARBA00022741"/>
    </source>
</evidence>
<dbReference type="CDD" id="cd17549">
    <property type="entry name" value="REC_DctD-like"/>
    <property type="match status" value="1"/>
</dbReference>
<dbReference type="Gene3D" id="3.40.50.300">
    <property type="entry name" value="P-loop containing nucleotide triphosphate hydrolases"/>
    <property type="match status" value="1"/>
</dbReference>
<feature type="domain" description="Sigma-54 factor interaction" evidence="8">
    <location>
        <begin position="147"/>
        <end position="373"/>
    </location>
</feature>
<dbReference type="PANTHER" id="PTHR32071">
    <property type="entry name" value="TRANSCRIPTIONAL REGULATORY PROTEIN"/>
    <property type="match status" value="1"/>
</dbReference>
<dbReference type="InterPro" id="IPR009057">
    <property type="entry name" value="Homeodomain-like_sf"/>
</dbReference>
<evidence type="ECO:0000313" key="10">
    <source>
        <dbReference type="EMBL" id="MTH76130.1"/>
    </source>
</evidence>
<dbReference type="SUPFAM" id="SSF46689">
    <property type="entry name" value="Homeodomain-like"/>
    <property type="match status" value="1"/>
</dbReference>
<dbReference type="InterPro" id="IPR002078">
    <property type="entry name" value="Sigma_54_int"/>
</dbReference>
<dbReference type="GO" id="GO:0006355">
    <property type="term" value="P:regulation of DNA-templated transcription"/>
    <property type="evidence" value="ECO:0007669"/>
    <property type="project" value="InterPro"/>
</dbReference>
<dbReference type="AlphaFoldDB" id="A0A6L6J2I8"/>
<dbReference type="Gene3D" id="3.40.50.2300">
    <property type="match status" value="1"/>
</dbReference>
<dbReference type="PROSITE" id="PS50110">
    <property type="entry name" value="RESPONSE_REGULATORY"/>
    <property type="match status" value="1"/>
</dbReference>
<keyword evidence="2" id="KW-0547">Nucleotide-binding</keyword>
<dbReference type="PANTHER" id="PTHR32071:SF29">
    <property type="entry name" value="PHOSPHOGLYCERATE TRANSPORT SYSTEM TRANSCRIPTIONAL REGULATORY PROTEIN PGTA"/>
    <property type="match status" value="1"/>
</dbReference>
<keyword evidence="3" id="KW-0067">ATP-binding</keyword>
<evidence type="ECO:0000256" key="5">
    <source>
        <dbReference type="ARBA" id="ARBA00023015"/>
    </source>
</evidence>
<dbReference type="FunFam" id="3.40.50.2300:FF:000018">
    <property type="entry name" value="DNA-binding transcriptional regulator NtrC"/>
    <property type="match status" value="1"/>
</dbReference>
<dbReference type="InterPro" id="IPR002197">
    <property type="entry name" value="HTH_Fis"/>
</dbReference>
<dbReference type="Pfam" id="PF00158">
    <property type="entry name" value="Sigma54_activat"/>
    <property type="match status" value="1"/>
</dbReference>
<dbReference type="Pfam" id="PF02954">
    <property type="entry name" value="HTH_8"/>
    <property type="match status" value="1"/>
</dbReference>
<name>A0A6L6J2I8_9RHOB</name>
<keyword evidence="6" id="KW-0804">Transcription</keyword>
<dbReference type="CDD" id="cd00009">
    <property type="entry name" value="AAA"/>
    <property type="match status" value="1"/>
</dbReference>
<keyword evidence="1 7" id="KW-0597">Phosphoprotein</keyword>
<dbReference type="OrthoDB" id="9802388at2"/>
<evidence type="ECO:0000313" key="11">
    <source>
        <dbReference type="Proteomes" id="UP000478183"/>
    </source>
</evidence>
<proteinExistence type="predicted"/>
<dbReference type="InterPro" id="IPR011006">
    <property type="entry name" value="CheY-like_superfamily"/>
</dbReference>
<feature type="domain" description="Response regulatory" evidence="9">
    <location>
        <begin position="7"/>
        <end position="121"/>
    </location>
</feature>
<reference evidence="10 11" key="1">
    <citation type="submission" date="2019-11" db="EMBL/GenBank/DDBJ databases">
        <authorList>
            <person name="Dong K."/>
        </authorList>
    </citation>
    <scope>NUCLEOTIDE SEQUENCE [LARGE SCALE GENOMIC DNA]</scope>
    <source>
        <strain evidence="10 11">NBRC 111993</strain>
    </source>
</reference>
<dbReference type="Gene3D" id="1.10.8.60">
    <property type="match status" value="1"/>
</dbReference>
<dbReference type="GO" id="GO:0005524">
    <property type="term" value="F:ATP binding"/>
    <property type="evidence" value="ECO:0007669"/>
    <property type="project" value="UniProtKB-KW"/>
</dbReference>
<dbReference type="PROSITE" id="PS50045">
    <property type="entry name" value="SIGMA54_INTERACT_4"/>
    <property type="match status" value="1"/>
</dbReference>
<keyword evidence="11" id="KW-1185">Reference proteome</keyword>
<keyword evidence="5" id="KW-0805">Transcription regulation</keyword>
<dbReference type="Gene3D" id="1.10.10.60">
    <property type="entry name" value="Homeodomain-like"/>
    <property type="match status" value="1"/>
</dbReference>
<dbReference type="Proteomes" id="UP000478183">
    <property type="component" value="Unassembled WGS sequence"/>
</dbReference>
<dbReference type="GO" id="GO:0000160">
    <property type="term" value="P:phosphorelay signal transduction system"/>
    <property type="evidence" value="ECO:0007669"/>
    <property type="project" value="UniProtKB-KW"/>
</dbReference>
<dbReference type="EMBL" id="WMIE01000001">
    <property type="protein sequence ID" value="MTH76130.1"/>
    <property type="molecule type" value="Genomic_DNA"/>
</dbReference>
<dbReference type="SUPFAM" id="SSF52540">
    <property type="entry name" value="P-loop containing nucleoside triphosphate hydrolases"/>
    <property type="match status" value="1"/>
</dbReference>
<organism evidence="10 11">
    <name type="scientific">Paracoccus aestuariivivens</name>
    <dbReference type="NCBI Taxonomy" id="1820333"/>
    <lineage>
        <taxon>Bacteria</taxon>
        <taxon>Pseudomonadati</taxon>
        <taxon>Pseudomonadota</taxon>
        <taxon>Alphaproteobacteria</taxon>
        <taxon>Rhodobacterales</taxon>
        <taxon>Paracoccaceae</taxon>
        <taxon>Paracoccus</taxon>
    </lineage>
</organism>
<protein>
    <submittedName>
        <fullName evidence="10">Response regulator</fullName>
    </submittedName>
</protein>
<comment type="caution">
    <text evidence="10">The sequence shown here is derived from an EMBL/GenBank/DDBJ whole genome shotgun (WGS) entry which is preliminary data.</text>
</comment>
<dbReference type="SUPFAM" id="SSF52172">
    <property type="entry name" value="CheY-like"/>
    <property type="match status" value="1"/>
</dbReference>
<dbReference type="Pfam" id="PF00072">
    <property type="entry name" value="Response_reg"/>
    <property type="match status" value="1"/>
</dbReference>
<dbReference type="InterPro" id="IPR027417">
    <property type="entry name" value="P-loop_NTPase"/>
</dbReference>